<keyword evidence="5" id="KW-1185">Reference proteome</keyword>
<dbReference type="SUPFAM" id="SSF51445">
    <property type="entry name" value="(Trans)glycosidases"/>
    <property type="match status" value="1"/>
</dbReference>
<dbReference type="InterPro" id="IPR006047">
    <property type="entry name" value="GH13_cat_dom"/>
</dbReference>
<evidence type="ECO:0000313" key="4">
    <source>
        <dbReference type="EMBL" id="UVE49226.1"/>
    </source>
</evidence>
<dbReference type="GeneID" id="74529202"/>
<dbReference type="PANTHER" id="PTHR10357:SF184">
    <property type="entry name" value="OLIGO-1,6-GLUCOSIDASE 1"/>
    <property type="match status" value="1"/>
</dbReference>
<dbReference type="Gene3D" id="2.60.40.1180">
    <property type="entry name" value="Golgi alpha-mannosidase II"/>
    <property type="match status" value="1"/>
</dbReference>
<dbReference type="InterPro" id="IPR013780">
    <property type="entry name" value="Glyco_hydro_b"/>
</dbReference>
<dbReference type="SUPFAM" id="SSF51011">
    <property type="entry name" value="Glycosyl hydrolase domain"/>
    <property type="match status" value="1"/>
</dbReference>
<dbReference type="InterPro" id="IPR017853">
    <property type="entry name" value="GH"/>
</dbReference>
<dbReference type="Gene3D" id="3.90.400.10">
    <property type="entry name" value="Oligo-1,6-glucosidase, Domain 2"/>
    <property type="match status" value="1"/>
</dbReference>
<dbReference type="NCBIfam" id="NF008183">
    <property type="entry name" value="PRK10933.1"/>
    <property type="match status" value="1"/>
</dbReference>
<accession>A0ABY5RA61</accession>
<dbReference type="Pfam" id="PF00128">
    <property type="entry name" value="Alpha-amylase"/>
    <property type="match status" value="1"/>
</dbReference>
<sequence length="608" mass="70134">MTSTPEGGARRWWREAVVYQVYPRSFNDTDGDGVGDIRGIVEKADYLADLGIDCVWLNPVYESPNVDNGYDISDYRAIMAEFGTMADWEELRDALHDRGIRLIMDLVVNHTSDEHAWFVNSRSATDADKRDYYWWREGRDPEETDLDPDDYDTPPGVDEVPPNDWESFFGGPAWAYDEGTGEWYLHLFDERQPDLNWWNAAVREEVFDMMQWWLDKGIDGFRMDVINLISKPDGLPDTDPEHDIRTIDRVTNGPRIHDYLGEMRDRVLDEDLLTVGEMVADELPVELAKRYTTPGPDGDGLSMVFHFEHMLLDRGDHIWETAEWTLPDLKAVFDRWQAGLAEEGWNSLYFNNHDQPRQVSRFGDDGAYRRESAMVLATLLHTLRGTPYIYQGEELGMTNYPFESLDEFRDVDTLNPVRRAIDGGVISDFDSVKDAVCTNSRDNARTPMQWDDSEYAGFTAPDAEPWMPVNPNKDEINVADARADPESVWHYYRDLISLRKERDVIVYGDYEPLTPDHESLWVYTRTLDTESGDDPDTATGRDTNRDTNQDTILVVLNFDSSETRFEPPDELDGRPADVLLSNYDTTVEAVESETLRPWEARIYDLSRR</sequence>
<dbReference type="InterPro" id="IPR045857">
    <property type="entry name" value="O16G_dom_2"/>
</dbReference>
<dbReference type="PANTHER" id="PTHR10357">
    <property type="entry name" value="ALPHA-AMYLASE FAMILY MEMBER"/>
    <property type="match status" value="1"/>
</dbReference>
<protein>
    <submittedName>
        <fullName evidence="4">Alpha-glucosidase</fullName>
    </submittedName>
</protein>
<dbReference type="Proteomes" id="UP001058330">
    <property type="component" value="Chromosome"/>
</dbReference>
<gene>
    <name evidence="4" type="ORF">KU306_09835</name>
</gene>
<feature type="domain" description="Glycosyl hydrolase family 13 catalytic" evidence="3">
    <location>
        <begin position="20"/>
        <end position="445"/>
    </location>
</feature>
<dbReference type="SMART" id="SM00642">
    <property type="entry name" value="Aamy"/>
    <property type="match status" value="1"/>
</dbReference>
<evidence type="ECO:0000259" key="3">
    <source>
        <dbReference type="SMART" id="SM00642"/>
    </source>
</evidence>
<dbReference type="RefSeq" id="WP_258301840.1">
    <property type="nucleotide sequence ID" value="NZ_CP078063.1"/>
</dbReference>
<proteinExistence type="predicted"/>
<dbReference type="EMBL" id="CP078063">
    <property type="protein sequence ID" value="UVE49226.1"/>
    <property type="molecule type" value="Genomic_DNA"/>
</dbReference>
<feature type="region of interest" description="Disordered" evidence="2">
    <location>
        <begin position="528"/>
        <end position="547"/>
    </location>
</feature>
<reference evidence="4" key="1">
    <citation type="submission" date="2021-07" db="EMBL/GenBank/DDBJ databases">
        <title>Studies on halocins as antimicrobial molecules from haloarchaea.</title>
        <authorList>
            <person name="Kumar S."/>
            <person name="Khare S.K."/>
        </authorList>
    </citation>
    <scope>NUCLEOTIDE SEQUENCE</scope>
    <source>
        <strain evidence="4">NCIM 5678</strain>
    </source>
</reference>
<keyword evidence="1" id="KW-0378">Hydrolase</keyword>
<evidence type="ECO:0000256" key="2">
    <source>
        <dbReference type="SAM" id="MobiDB-lite"/>
    </source>
</evidence>
<dbReference type="CDD" id="cd11333">
    <property type="entry name" value="AmyAc_SI_OligoGlu_DGase"/>
    <property type="match status" value="1"/>
</dbReference>
<evidence type="ECO:0000313" key="5">
    <source>
        <dbReference type="Proteomes" id="UP001058330"/>
    </source>
</evidence>
<organism evidence="4 5">
    <name type="scientific">Haloferax larsenii</name>
    <dbReference type="NCBI Taxonomy" id="302484"/>
    <lineage>
        <taxon>Archaea</taxon>
        <taxon>Methanobacteriati</taxon>
        <taxon>Methanobacteriota</taxon>
        <taxon>Stenosarchaea group</taxon>
        <taxon>Halobacteria</taxon>
        <taxon>Halobacteriales</taxon>
        <taxon>Haloferacaceae</taxon>
        <taxon>Haloferax</taxon>
    </lineage>
</organism>
<name>A0ABY5RA61_HALLR</name>
<evidence type="ECO:0000256" key="1">
    <source>
        <dbReference type="ARBA" id="ARBA00022801"/>
    </source>
</evidence>
<dbReference type="Gene3D" id="3.20.20.80">
    <property type="entry name" value="Glycosidases"/>
    <property type="match status" value="1"/>
</dbReference>